<evidence type="ECO:0000259" key="13">
    <source>
        <dbReference type="PROSITE" id="PS50893"/>
    </source>
</evidence>
<evidence type="ECO:0000256" key="9">
    <source>
        <dbReference type="ARBA" id="ARBA00022840"/>
    </source>
</evidence>
<dbReference type="GO" id="GO:0006865">
    <property type="term" value="P:amino acid transport"/>
    <property type="evidence" value="ECO:0007669"/>
    <property type="project" value="UniProtKB-KW"/>
</dbReference>
<evidence type="ECO:0000256" key="10">
    <source>
        <dbReference type="ARBA" id="ARBA00022967"/>
    </source>
</evidence>
<dbReference type="InterPro" id="IPR041701">
    <property type="entry name" value="MetN_ABC"/>
</dbReference>
<keyword evidence="9 14" id="KW-0067">ATP-binding</keyword>
<evidence type="ECO:0000256" key="7">
    <source>
        <dbReference type="ARBA" id="ARBA00022519"/>
    </source>
</evidence>
<proteinExistence type="inferred from homology"/>
<sequence length="350" mass="38365">MVSFNQQPLAGAVHIRLVGLGKQYTGRERTVHALRDINLEIRRGEVFGIIGRSGAGKSSLLRSLNRLEQPSNGQVLIDGEDIAGYDTAQLARQRQRTGMIFQHFNLMSVKTVGENIGLPLKLAGIGRAERERRVSEMLQLVGLEDKRDAFPAQLSGGQKQRVGIARALVLQPDLLLCDEATSALDPQSTQSILALLRDINRRLNLTIVLITHEMEVIRELCDRVVVLEAGEVVEQGEVWRVFGCPCHEVTRTLLRTLHPGGAHDLAPASAGDWLLDLHYTGARGQAPELSAISAALGYPTHLVQANIERIQGRILGRLRVRVEAPEQVGAQVLQQARTVADSVERVAARA</sequence>
<feature type="domain" description="ABC transporter" evidence="13">
    <location>
        <begin position="15"/>
        <end position="254"/>
    </location>
</feature>
<dbReference type="Pfam" id="PF09383">
    <property type="entry name" value="NIL"/>
    <property type="match status" value="1"/>
</dbReference>
<dbReference type="PANTHER" id="PTHR43166:SF30">
    <property type="entry name" value="METHIONINE IMPORT ATP-BINDING PROTEIN METN"/>
    <property type="match status" value="1"/>
</dbReference>
<dbReference type="SMART" id="SM00382">
    <property type="entry name" value="AAA"/>
    <property type="match status" value="1"/>
</dbReference>
<keyword evidence="12" id="KW-0472">Membrane</keyword>
<evidence type="ECO:0000256" key="4">
    <source>
        <dbReference type="ARBA" id="ARBA00020019"/>
    </source>
</evidence>
<evidence type="ECO:0000256" key="2">
    <source>
        <dbReference type="ARBA" id="ARBA00004417"/>
    </source>
</evidence>
<organism evidence="14 15">
    <name type="scientific">Pseudomonas putida</name>
    <name type="common">Arthrobacter siderocapsulatus</name>
    <dbReference type="NCBI Taxonomy" id="303"/>
    <lineage>
        <taxon>Bacteria</taxon>
        <taxon>Pseudomonadati</taxon>
        <taxon>Pseudomonadota</taxon>
        <taxon>Gammaproteobacteria</taxon>
        <taxon>Pseudomonadales</taxon>
        <taxon>Pseudomonadaceae</taxon>
        <taxon>Pseudomonas</taxon>
    </lineage>
</organism>
<dbReference type="GO" id="GO:0005886">
    <property type="term" value="C:plasma membrane"/>
    <property type="evidence" value="ECO:0007669"/>
    <property type="project" value="UniProtKB-SubCell"/>
</dbReference>
<dbReference type="InterPro" id="IPR003593">
    <property type="entry name" value="AAA+_ATPase"/>
</dbReference>
<dbReference type="SUPFAM" id="SSF55021">
    <property type="entry name" value="ACT-like"/>
    <property type="match status" value="1"/>
</dbReference>
<keyword evidence="11" id="KW-0029">Amino-acid transport</keyword>
<dbReference type="InterPro" id="IPR017871">
    <property type="entry name" value="ABC_transporter-like_CS"/>
</dbReference>
<keyword evidence="10" id="KW-1278">Translocase</keyword>
<evidence type="ECO:0000256" key="6">
    <source>
        <dbReference type="ARBA" id="ARBA00022475"/>
    </source>
</evidence>
<comment type="similarity">
    <text evidence="3">Belongs to the ABC transporter superfamily.</text>
</comment>
<dbReference type="PROSITE" id="PS00211">
    <property type="entry name" value="ABC_TRANSPORTER_1"/>
    <property type="match status" value="1"/>
</dbReference>
<evidence type="ECO:0000256" key="1">
    <source>
        <dbReference type="ARBA" id="ARBA00002579"/>
    </source>
</evidence>
<dbReference type="InterPro" id="IPR045865">
    <property type="entry name" value="ACT-like_dom_sf"/>
</dbReference>
<keyword evidence="7" id="KW-0997">Cell inner membrane</keyword>
<dbReference type="InterPro" id="IPR003439">
    <property type="entry name" value="ABC_transporter-like_ATP-bd"/>
</dbReference>
<dbReference type="EMBL" id="RJUR01000013">
    <property type="protein sequence ID" value="ROQ49631.1"/>
    <property type="molecule type" value="Genomic_DNA"/>
</dbReference>
<dbReference type="Proteomes" id="UP000269115">
    <property type="component" value="Unassembled WGS sequence"/>
</dbReference>
<evidence type="ECO:0000313" key="15">
    <source>
        <dbReference type="Proteomes" id="UP000269115"/>
    </source>
</evidence>
<evidence type="ECO:0000256" key="12">
    <source>
        <dbReference type="ARBA" id="ARBA00023136"/>
    </source>
</evidence>
<evidence type="ECO:0000256" key="5">
    <source>
        <dbReference type="ARBA" id="ARBA00022448"/>
    </source>
</evidence>
<dbReference type="Pfam" id="PF00005">
    <property type="entry name" value="ABC_tran"/>
    <property type="match status" value="1"/>
</dbReference>
<dbReference type="Gene3D" id="3.40.50.300">
    <property type="entry name" value="P-loop containing nucleotide triphosphate hydrolases"/>
    <property type="match status" value="1"/>
</dbReference>
<comment type="caution">
    <text evidence="14">The sequence shown here is derived from an EMBL/GenBank/DDBJ whole genome shotgun (WGS) entry which is preliminary data.</text>
</comment>
<dbReference type="InterPro" id="IPR050086">
    <property type="entry name" value="MetN_ABC_transporter-like"/>
</dbReference>
<comment type="function">
    <text evidence="1">Part of the ABC transporter FtsEX involved in cellular division. Important for assembly or stability of the septal ring.</text>
</comment>
<dbReference type="FunFam" id="3.40.50.300:FF:000056">
    <property type="entry name" value="Cell division ATP-binding protein FtsE"/>
    <property type="match status" value="1"/>
</dbReference>
<comment type="subcellular location">
    <subcellularLocation>
        <location evidence="2">Cell inner membrane</location>
        <topology evidence="2">Peripheral membrane protein</topology>
    </subcellularLocation>
</comment>
<dbReference type="AlphaFoldDB" id="A0A9X8EJP8"/>
<evidence type="ECO:0000256" key="11">
    <source>
        <dbReference type="ARBA" id="ARBA00022970"/>
    </source>
</evidence>
<dbReference type="Gene3D" id="3.30.70.260">
    <property type="match status" value="1"/>
</dbReference>
<gene>
    <name evidence="14" type="ORF">EDF85_2413</name>
</gene>
<evidence type="ECO:0000256" key="3">
    <source>
        <dbReference type="ARBA" id="ARBA00005417"/>
    </source>
</evidence>
<accession>A0A9X8EJP8</accession>
<keyword evidence="6" id="KW-1003">Cell membrane</keyword>
<dbReference type="InterPro" id="IPR018449">
    <property type="entry name" value="NIL_domain"/>
</dbReference>
<dbReference type="GO" id="GO:0016887">
    <property type="term" value="F:ATP hydrolysis activity"/>
    <property type="evidence" value="ECO:0007669"/>
    <property type="project" value="InterPro"/>
</dbReference>
<evidence type="ECO:0000256" key="8">
    <source>
        <dbReference type="ARBA" id="ARBA00022741"/>
    </source>
</evidence>
<dbReference type="SUPFAM" id="SSF52540">
    <property type="entry name" value="P-loop containing nucleoside triphosphate hydrolases"/>
    <property type="match status" value="1"/>
</dbReference>
<keyword evidence="8" id="KW-0547">Nucleotide-binding</keyword>
<dbReference type="RefSeq" id="WP_123752912.1">
    <property type="nucleotide sequence ID" value="NZ_RJUR01000013.1"/>
</dbReference>
<dbReference type="SMART" id="SM00930">
    <property type="entry name" value="NIL"/>
    <property type="match status" value="1"/>
</dbReference>
<dbReference type="CDD" id="cd03258">
    <property type="entry name" value="ABC_MetN_methionine_transporter"/>
    <property type="match status" value="1"/>
</dbReference>
<dbReference type="InterPro" id="IPR027417">
    <property type="entry name" value="P-loop_NTPase"/>
</dbReference>
<dbReference type="PROSITE" id="PS50893">
    <property type="entry name" value="ABC_TRANSPORTER_2"/>
    <property type="match status" value="1"/>
</dbReference>
<dbReference type="GO" id="GO:0005524">
    <property type="term" value="F:ATP binding"/>
    <property type="evidence" value="ECO:0007669"/>
    <property type="project" value="UniProtKB-KW"/>
</dbReference>
<reference evidence="14 15" key="1">
    <citation type="submission" date="2018-11" db="EMBL/GenBank/DDBJ databases">
        <title>Genomic analyses of the natural microbiome of Caenorhabditis elegans.</title>
        <authorList>
            <person name="Samuel B."/>
        </authorList>
    </citation>
    <scope>NUCLEOTIDE SEQUENCE [LARGE SCALE GENOMIC DNA]</scope>
    <source>
        <strain evidence="14 15">BIGb0473</strain>
    </source>
</reference>
<protein>
    <recommendedName>
        <fullName evidence="4">Cell division ATP-binding protein FtsE</fullName>
    </recommendedName>
</protein>
<name>A0A9X8EJP8_PSEPU</name>
<dbReference type="PANTHER" id="PTHR43166">
    <property type="entry name" value="AMINO ACID IMPORT ATP-BINDING PROTEIN"/>
    <property type="match status" value="1"/>
</dbReference>
<evidence type="ECO:0000313" key="14">
    <source>
        <dbReference type="EMBL" id="ROQ49631.1"/>
    </source>
</evidence>
<keyword evidence="5" id="KW-0813">Transport</keyword>